<dbReference type="EMBL" id="PVNL01000057">
    <property type="protein sequence ID" value="PRQ07194.1"/>
    <property type="molecule type" value="Genomic_DNA"/>
</dbReference>
<dbReference type="PROSITE" id="PS51194">
    <property type="entry name" value="HELICASE_CTER"/>
    <property type="match status" value="1"/>
</dbReference>
<evidence type="ECO:0000259" key="4">
    <source>
        <dbReference type="PROSITE" id="PS50966"/>
    </source>
</evidence>
<evidence type="ECO:0000259" key="6">
    <source>
        <dbReference type="PROSITE" id="PS51194"/>
    </source>
</evidence>
<dbReference type="InterPro" id="IPR001650">
    <property type="entry name" value="Helicase_C-like"/>
</dbReference>
<dbReference type="Gene3D" id="3.40.50.10810">
    <property type="entry name" value="Tandem AAA-ATPase domain"/>
    <property type="match status" value="1"/>
</dbReference>
<keyword evidence="2" id="KW-0862">Zinc</keyword>
<evidence type="ECO:0000259" key="5">
    <source>
        <dbReference type="PROSITE" id="PS51192"/>
    </source>
</evidence>
<dbReference type="GO" id="GO:0008270">
    <property type="term" value="F:zinc ion binding"/>
    <property type="evidence" value="ECO:0007669"/>
    <property type="project" value="UniProtKB-KW"/>
</dbReference>
<dbReference type="OrthoDB" id="9814088at2"/>
<dbReference type="PROSITE" id="PS50966">
    <property type="entry name" value="ZF_SWIM"/>
    <property type="match status" value="1"/>
</dbReference>
<organism evidence="7 8">
    <name type="scientific">Enhygromyxa salina</name>
    <dbReference type="NCBI Taxonomy" id="215803"/>
    <lineage>
        <taxon>Bacteria</taxon>
        <taxon>Pseudomonadati</taxon>
        <taxon>Myxococcota</taxon>
        <taxon>Polyangia</taxon>
        <taxon>Nannocystales</taxon>
        <taxon>Nannocystaceae</taxon>
        <taxon>Enhygromyxa</taxon>
    </lineage>
</organism>
<comment type="caution">
    <text evidence="7">The sequence shown here is derived from an EMBL/GenBank/DDBJ whole genome shotgun (WGS) entry which is preliminary data.</text>
</comment>
<dbReference type="GO" id="GO:0016787">
    <property type="term" value="F:hydrolase activity"/>
    <property type="evidence" value="ECO:0007669"/>
    <property type="project" value="UniProtKB-KW"/>
</dbReference>
<keyword evidence="2" id="KW-0863">Zinc-finger</keyword>
<reference evidence="7 8" key="1">
    <citation type="submission" date="2018-03" db="EMBL/GenBank/DDBJ databases">
        <title>Draft Genome Sequences of the Obligatory Marine Myxobacteria Enhygromyxa salina SWB007.</title>
        <authorList>
            <person name="Poehlein A."/>
            <person name="Moghaddam J.A."/>
            <person name="Harms H."/>
            <person name="Alanjari M."/>
            <person name="Koenig G.M."/>
            <person name="Daniel R."/>
            <person name="Schaeberle T.F."/>
        </authorList>
    </citation>
    <scope>NUCLEOTIDE SEQUENCE [LARGE SCALE GENOMIC DNA]</scope>
    <source>
        <strain evidence="7 8">SWB007</strain>
    </source>
</reference>
<dbReference type="InterPro" id="IPR007527">
    <property type="entry name" value="Znf_SWIM"/>
</dbReference>
<dbReference type="Proteomes" id="UP000238823">
    <property type="component" value="Unassembled WGS sequence"/>
</dbReference>
<protein>
    <recommendedName>
        <fullName evidence="9">ATP-dependent helicase HepA</fullName>
    </recommendedName>
</protein>
<evidence type="ECO:0000256" key="3">
    <source>
        <dbReference type="SAM" id="MobiDB-lite"/>
    </source>
</evidence>
<feature type="domain" description="Helicase ATP-binding" evidence="5">
    <location>
        <begin position="571"/>
        <end position="730"/>
    </location>
</feature>
<dbReference type="InterPro" id="IPR000330">
    <property type="entry name" value="SNF2_N"/>
</dbReference>
<dbReference type="InterPro" id="IPR038718">
    <property type="entry name" value="SNF2-like_sf"/>
</dbReference>
<name>A0A2S9YQ19_9BACT</name>
<keyword evidence="1" id="KW-0378">Hydrolase</keyword>
<keyword evidence="2" id="KW-0479">Metal-binding</keyword>
<evidence type="ECO:0000313" key="7">
    <source>
        <dbReference type="EMBL" id="PRQ07194.1"/>
    </source>
</evidence>
<dbReference type="SMART" id="SM00487">
    <property type="entry name" value="DEXDc"/>
    <property type="match status" value="1"/>
</dbReference>
<dbReference type="PANTHER" id="PTHR10799">
    <property type="entry name" value="SNF2/RAD54 HELICASE FAMILY"/>
    <property type="match status" value="1"/>
</dbReference>
<dbReference type="Gene3D" id="3.40.50.300">
    <property type="entry name" value="P-loop containing nucleotide triphosphate hydrolases"/>
    <property type="match status" value="1"/>
</dbReference>
<evidence type="ECO:0000256" key="2">
    <source>
        <dbReference type="PROSITE-ProRule" id="PRU00325"/>
    </source>
</evidence>
<dbReference type="SUPFAM" id="SSF52540">
    <property type="entry name" value="P-loop containing nucleoside triphosphate hydrolases"/>
    <property type="match status" value="2"/>
</dbReference>
<dbReference type="SMART" id="SM00490">
    <property type="entry name" value="HELICc"/>
    <property type="match status" value="1"/>
</dbReference>
<dbReference type="Pfam" id="PF00176">
    <property type="entry name" value="SNF2-rel_dom"/>
    <property type="match status" value="1"/>
</dbReference>
<feature type="region of interest" description="Disordered" evidence="3">
    <location>
        <begin position="1021"/>
        <end position="1052"/>
    </location>
</feature>
<feature type="domain" description="SWIM-type" evidence="4">
    <location>
        <begin position="20"/>
        <end position="50"/>
    </location>
</feature>
<dbReference type="InterPro" id="IPR014001">
    <property type="entry name" value="Helicase_ATP-bd"/>
</dbReference>
<gene>
    <name evidence="7" type="ORF">ENSA7_29010</name>
</gene>
<dbReference type="CDD" id="cd18793">
    <property type="entry name" value="SF2_C_SNF"/>
    <property type="match status" value="1"/>
</dbReference>
<feature type="domain" description="Helicase C-terminal" evidence="6">
    <location>
        <begin position="858"/>
        <end position="1012"/>
    </location>
</feature>
<dbReference type="Pfam" id="PF00271">
    <property type="entry name" value="Helicase_C"/>
    <property type="match status" value="1"/>
</dbReference>
<dbReference type="AlphaFoldDB" id="A0A2S9YQ19"/>
<feature type="compositionally biased region" description="Acidic residues" evidence="3">
    <location>
        <begin position="1029"/>
        <end position="1041"/>
    </location>
</feature>
<evidence type="ECO:0008006" key="9">
    <source>
        <dbReference type="Google" id="ProtNLM"/>
    </source>
</evidence>
<dbReference type="PROSITE" id="PS51192">
    <property type="entry name" value="HELICASE_ATP_BIND_1"/>
    <property type="match status" value="1"/>
</dbReference>
<dbReference type="InterPro" id="IPR049730">
    <property type="entry name" value="SNF2/RAD54-like_C"/>
</dbReference>
<evidence type="ECO:0000256" key="1">
    <source>
        <dbReference type="ARBA" id="ARBA00022801"/>
    </source>
</evidence>
<evidence type="ECO:0000313" key="8">
    <source>
        <dbReference type="Proteomes" id="UP000238823"/>
    </source>
</evidence>
<dbReference type="RefSeq" id="WP_106089913.1">
    <property type="nucleotide sequence ID" value="NZ_PVNL01000057.1"/>
</dbReference>
<sequence length="1092" mass="121701">MIRREWAKDPWLEFPDGEGLWCKIDARCSCATHEAHGFCEHRAAVVVLELWRRPDGRELFDRPSWALELDYLLRDHPRDGLSTDAAPPPAPRSDRACRLLIHVFPTGGYERGFDFDVQLLRANKRGDGWLKPIRCPSSVDKLRAKANPSDELLRVHDLVAQLTELRKLDTYARQAPRLRARVAHELLAALAEAGEALELRWEQLPILASTLAWRPTLRISAGPPGLLEARWSEGVLDHWRLEPSIVLTSAGVLRPLADDIPAHLLDRISVEPVQLSVDDFDQLARTILAHAPVPIEIPTPVEVGASPVARREARLYLEERGEVLRCTAKLAYELVDGRCVELGLHARGGLSFGDDLTLVRDARWERARRAEFTDRVGREASVELLEEWAWAFLSEGMPALRERGWVVFGEAALSHNRVLAEPLGPRMRLGPSTDWFELEVDFVAEGEAGHALPAPEVIASWLAGQRFIRLPDARIAALPTRWLDRHGRALAELVELGGDAEHGLGAHALPLASELLGEFVSDDPEQAKRATHWRGRAQALASFEGVGKREPPASLQAQLRGYQQRGFAWLCYLRDHGLGGCLADDMGLGKTVQALALLLDTHAGTPAGPPSLIVCPTSVLHTWREQIDRFAPQLRAHLHHGPRRGSLPSAGETDVILTSYALLRHDAQLWKGQRFRHLILDEAQALKNPDSQLARVARSLVAAHPVALTGTPLENNVLELWSLFELLMPGFFGSRRRFRKRWVEPIHKHEDGAALARLRRRLRPFLLRRLKREVADELPPKQVQVLRCRLGKEQRQMYERVRATYRASVFGAVDNQGIGGATLHILEALTRLRQACCHPALLPFPEARELGGRVAKLELLRLLLAQASADGHRSLVFSTWPSFLDHVSADLGAAGIAHLRLDGSTRDRSAVLERWQDPAGPPVFLISTKAGGLGLNLTEADHVFHLDPWWNPASEDQATDRAHRIGQTKPVMVYKLVAADTVEDKILELQARKRKLFNATIDTDRLEVDALTREDLEAVFADPGASGSADDDDELEDEFPVDPEPRDPLVELGPRTLAEFVPLPQRGDTPGISAAHDGEAAVIELFPRRPKR</sequence>
<proteinExistence type="predicted"/>
<dbReference type="GO" id="GO:0005524">
    <property type="term" value="F:ATP binding"/>
    <property type="evidence" value="ECO:0007669"/>
    <property type="project" value="InterPro"/>
</dbReference>
<dbReference type="InterPro" id="IPR027417">
    <property type="entry name" value="P-loop_NTPase"/>
</dbReference>
<accession>A0A2S9YQ19</accession>